<dbReference type="InterPro" id="IPR032781">
    <property type="entry name" value="ABC_tran_Xtn"/>
</dbReference>
<evidence type="ECO:0000256" key="10">
    <source>
        <dbReference type="ARBA" id="ARBA00061478"/>
    </source>
</evidence>
<proteinExistence type="inferred from homology"/>
<dbReference type="InterPro" id="IPR043686">
    <property type="entry name" value="Uup"/>
</dbReference>
<dbReference type="InterPro" id="IPR003439">
    <property type="entry name" value="ABC_transporter-like_ATP-bd"/>
</dbReference>
<sequence>MLTIADVTIGFAGPSLLDGVTAQVERGQRIGLLGRNGAGKTTLLKLLAGQLQPDNGEIILDDQTRVARLIQDVPADLHGSIGEIVLSGVPKAKVDDPTTRWEAEHDVEITLSQMALDADTSFDSLSSGMKRRVLLAQAIVSRPDILLLDEPTNHLDIASILWLEDFLSRWQNTLIFITHDRSFLQRLATRIWEIDRGRLFDWSCDYQTFLVRKEQALEAEEKQNALFDKRLAEEEAWIRQGIKARRTRNEGRVKALKAMRRQRQERQEREGTAKLSLQDSQRSGALVAELKDVSFSYQDQPIVDQFSTTVMRGDKIGIIGPNGAGKSTLLKLLLGKLPPDSGQVRLGTKLQIAYFDQLRDTLDPEMTVQENVGEGSEQMQLGNKKKHVLGYLQDYLFTPERARTKVKFLSGGERNRALLAKLMSKPANVLVMDEPTNDLDAETLELLEEQLVEFDGTLLLVSHDRTFLNNVVTSTIVFEDETIRQYVGGYDEWQAAVARRPQESSSDKKTPSKPDSSTTPFEPAKVAESTSASDSNSPRKLSYKEKRELDALPEKIESLEQQIAQWHAVMADPAYYQGGGDKIASDAAKLAEAESELAQAFERWEQLES</sequence>
<organism evidence="14 15">
    <name type="scientific">Roseiconus nitratireducens</name>
    <dbReference type="NCBI Taxonomy" id="2605748"/>
    <lineage>
        <taxon>Bacteria</taxon>
        <taxon>Pseudomonadati</taxon>
        <taxon>Planctomycetota</taxon>
        <taxon>Planctomycetia</taxon>
        <taxon>Pirellulales</taxon>
        <taxon>Pirellulaceae</taxon>
        <taxon>Roseiconus</taxon>
    </lineage>
</organism>
<dbReference type="GO" id="GO:0006281">
    <property type="term" value="P:DNA repair"/>
    <property type="evidence" value="ECO:0007669"/>
    <property type="project" value="UniProtKB-KW"/>
</dbReference>
<dbReference type="EC" id="3.6.1.-" evidence="11"/>
<keyword evidence="8 11" id="KW-0234">DNA repair</keyword>
<dbReference type="PANTHER" id="PTHR42855:SF1">
    <property type="entry name" value="ABC TRANSPORTER DOMAIN-CONTAINING PROTEIN"/>
    <property type="match status" value="1"/>
</dbReference>
<evidence type="ECO:0000313" key="15">
    <source>
        <dbReference type="Proteomes" id="UP000324479"/>
    </source>
</evidence>
<comment type="subcellular location">
    <subcellularLocation>
        <location evidence="11">Cytoplasm</location>
    </subcellularLocation>
    <text evidence="11">Associates with ribosomes.</text>
</comment>
<dbReference type="GO" id="GO:0043022">
    <property type="term" value="F:ribosome binding"/>
    <property type="evidence" value="ECO:0007669"/>
    <property type="project" value="UniProtKB-UniRule"/>
</dbReference>
<comment type="caution">
    <text evidence="14">The sequence shown here is derived from an EMBL/GenBank/DDBJ whole genome shotgun (WGS) entry which is preliminary data.</text>
</comment>
<dbReference type="PROSITE" id="PS00211">
    <property type="entry name" value="ABC_TRANSPORTER_1"/>
    <property type="match status" value="2"/>
</dbReference>
<evidence type="ECO:0000256" key="1">
    <source>
        <dbReference type="ARBA" id="ARBA00022490"/>
    </source>
</evidence>
<feature type="compositionally biased region" description="Basic and acidic residues" evidence="12">
    <location>
        <begin position="500"/>
        <end position="512"/>
    </location>
</feature>
<evidence type="ECO:0000313" key="14">
    <source>
        <dbReference type="EMBL" id="KAA5546357.1"/>
    </source>
</evidence>
<reference evidence="14 15" key="1">
    <citation type="submission" date="2019-08" db="EMBL/GenBank/DDBJ databases">
        <authorList>
            <person name="Dhanesh K."/>
            <person name="Kumar G."/>
            <person name="Sasikala C."/>
            <person name="Venkata Ramana C."/>
        </authorList>
    </citation>
    <scope>NUCLEOTIDE SEQUENCE [LARGE SCALE GENOMIC DNA]</scope>
    <source>
        <strain evidence="14 15">JC645</strain>
    </source>
</reference>
<feature type="domain" description="ABC transporter" evidence="13">
    <location>
        <begin position="288"/>
        <end position="505"/>
    </location>
</feature>
<evidence type="ECO:0000256" key="11">
    <source>
        <dbReference type="HAMAP-Rule" id="MF_00848"/>
    </source>
</evidence>
<gene>
    <name evidence="11" type="primary">uup</name>
    <name evidence="14" type="ORF">FYK55_04925</name>
</gene>
<dbReference type="SMART" id="SM00382">
    <property type="entry name" value="AAA"/>
    <property type="match status" value="2"/>
</dbReference>
<dbReference type="SUPFAM" id="SSF52540">
    <property type="entry name" value="P-loop containing nucleoside triphosphate hydrolases"/>
    <property type="match status" value="2"/>
</dbReference>
<dbReference type="InterPro" id="IPR037118">
    <property type="entry name" value="Val-tRNA_synth_C_sf"/>
</dbReference>
<feature type="region of interest" description="Disordered" evidence="12">
    <location>
        <begin position="497"/>
        <end position="544"/>
    </location>
</feature>
<keyword evidence="5 11" id="KW-0378">Hydrolase</keyword>
<dbReference type="GO" id="GO:0016887">
    <property type="term" value="F:ATP hydrolysis activity"/>
    <property type="evidence" value="ECO:0007669"/>
    <property type="project" value="UniProtKB-UniRule"/>
</dbReference>
<name>A0A5M6DFL8_9BACT</name>
<dbReference type="FunFam" id="3.40.50.300:FF:000011">
    <property type="entry name" value="Putative ABC transporter ATP-binding component"/>
    <property type="match status" value="1"/>
</dbReference>
<feature type="compositionally biased region" description="Polar residues" evidence="12">
    <location>
        <begin position="528"/>
        <end position="539"/>
    </location>
</feature>
<dbReference type="GO" id="GO:0005524">
    <property type="term" value="F:ATP binding"/>
    <property type="evidence" value="ECO:0007669"/>
    <property type="project" value="UniProtKB-UniRule"/>
</dbReference>
<dbReference type="Pfam" id="PF16326">
    <property type="entry name" value="ABC_tran_CTD"/>
    <property type="match status" value="1"/>
</dbReference>
<accession>A0A5M6DFL8</accession>
<dbReference type="Pfam" id="PF12848">
    <property type="entry name" value="ABC_tran_Xtn"/>
    <property type="match status" value="1"/>
</dbReference>
<dbReference type="InterPro" id="IPR027417">
    <property type="entry name" value="P-loop_NTPase"/>
</dbReference>
<comment type="similarity">
    <text evidence="10 11">Belongs to the ABC transporter superfamily. ABCF family. Uup subfamily.</text>
</comment>
<keyword evidence="1 11" id="KW-0963">Cytoplasm</keyword>
<evidence type="ECO:0000259" key="13">
    <source>
        <dbReference type="PROSITE" id="PS50893"/>
    </source>
</evidence>
<dbReference type="InterPro" id="IPR032524">
    <property type="entry name" value="ABC_tran_C"/>
</dbReference>
<evidence type="ECO:0000256" key="6">
    <source>
        <dbReference type="ARBA" id="ARBA00022840"/>
    </source>
</evidence>
<dbReference type="AlphaFoldDB" id="A0A5M6DFL8"/>
<keyword evidence="3 11" id="KW-0547">Nucleotide-binding</keyword>
<keyword evidence="6 11" id="KW-0067">ATP-binding</keyword>
<dbReference type="RefSeq" id="WP_150075361.1">
    <property type="nucleotide sequence ID" value="NZ_VWOX01000002.1"/>
</dbReference>
<dbReference type="InterPro" id="IPR017871">
    <property type="entry name" value="ABC_transporter-like_CS"/>
</dbReference>
<evidence type="ECO:0000256" key="2">
    <source>
        <dbReference type="ARBA" id="ARBA00022737"/>
    </source>
</evidence>
<keyword evidence="4 11" id="KW-0227">DNA damage</keyword>
<dbReference type="PANTHER" id="PTHR42855">
    <property type="entry name" value="ABC TRANSPORTER ATP-BINDING SUBUNIT"/>
    <property type="match status" value="1"/>
</dbReference>
<dbReference type="Proteomes" id="UP000324479">
    <property type="component" value="Unassembled WGS sequence"/>
</dbReference>
<dbReference type="PROSITE" id="PS50893">
    <property type="entry name" value="ABC_TRANSPORTER_2"/>
    <property type="match status" value="2"/>
</dbReference>
<dbReference type="HAMAP" id="MF_00848">
    <property type="entry name" value="Uup"/>
    <property type="match status" value="1"/>
</dbReference>
<comment type="function">
    <text evidence="11">Probably plays a role in ribosome assembly or function. May be involved in resolution of branched DNA intermediates that result from template switching in postreplication gaps. Binds DNA and has ATPase activity.</text>
</comment>
<dbReference type="InterPro" id="IPR003593">
    <property type="entry name" value="AAA+_ATPase"/>
</dbReference>
<protein>
    <recommendedName>
        <fullName evidence="11">ATP-binding protein Uup</fullName>
        <ecNumber evidence="11">3.6.1.-</ecNumber>
    </recommendedName>
</protein>
<evidence type="ECO:0000256" key="7">
    <source>
        <dbReference type="ARBA" id="ARBA00023125"/>
    </source>
</evidence>
<dbReference type="Pfam" id="PF00005">
    <property type="entry name" value="ABC_tran"/>
    <property type="match status" value="2"/>
</dbReference>
<dbReference type="InterPro" id="IPR051309">
    <property type="entry name" value="ABCF_ATPase"/>
</dbReference>
<feature type="binding site" evidence="11">
    <location>
        <begin position="34"/>
        <end position="41"/>
    </location>
    <ligand>
        <name>ATP</name>
        <dbReference type="ChEBI" id="CHEBI:30616"/>
        <label>1</label>
    </ligand>
</feature>
<evidence type="ECO:0000256" key="4">
    <source>
        <dbReference type="ARBA" id="ARBA00022763"/>
    </source>
</evidence>
<dbReference type="EMBL" id="VWOX01000002">
    <property type="protein sequence ID" value="KAA5546357.1"/>
    <property type="molecule type" value="Genomic_DNA"/>
</dbReference>
<dbReference type="Gene3D" id="3.40.50.300">
    <property type="entry name" value="P-loop containing nucleotide triphosphate hydrolases"/>
    <property type="match status" value="2"/>
</dbReference>
<comment type="catalytic activity">
    <reaction evidence="9 11">
        <text>ATP + H2O = ADP + phosphate + H(+)</text>
        <dbReference type="Rhea" id="RHEA:13065"/>
        <dbReference type="ChEBI" id="CHEBI:15377"/>
        <dbReference type="ChEBI" id="CHEBI:15378"/>
        <dbReference type="ChEBI" id="CHEBI:30616"/>
        <dbReference type="ChEBI" id="CHEBI:43474"/>
        <dbReference type="ChEBI" id="CHEBI:456216"/>
    </reaction>
</comment>
<evidence type="ECO:0000256" key="5">
    <source>
        <dbReference type="ARBA" id="ARBA00022801"/>
    </source>
</evidence>
<dbReference type="FunFam" id="3.40.50.300:FF:000309">
    <property type="entry name" value="ABC transporter ATP-binding protein"/>
    <property type="match status" value="1"/>
</dbReference>
<keyword evidence="2 11" id="KW-0677">Repeat</keyword>
<dbReference type="Gene3D" id="1.10.287.380">
    <property type="entry name" value="Valyl-tRNA synthetase, C-terminal domain"/>
    <property type="match status" value="1"/>
</dbReference>
<evidence type="ECO:0000256" key="8">
    <source>
        <dbReference type="ARBA" id="ARBA00023204"/>
    </source>
</evidence>
<keyword evidence="15" id="KW-1185">Reference proteome</keyword>
<keyword evidence="7 11" id="KW-0238">DNA-binding</keyword>
<dbReference type="GO" id="GO:0005737">
    <property type="term" value="C:cytoplasm"/>
    <property type="evidence" value="ECO:0007669"/>
    <property type="project" value="UniProtKB-SubCell"/>
</dbReference>
<dbReference type="CDD" id="cd03221">
    <property type="entry name" value="ABCF_EF-3"/>
    <property type="match status" value="2"/>
</dbReference>
<dbReference type="GO" id="GO:0003677">
    <property type="term" value="F:DNA binding"/>
    <property type="evidence" value="ECO:0007669"/>
    <property type="project" value="UniProtKB-UniRule"/>
</dbReference>
<feature type="domain" description="ABC transporter" evidence="13">
    <location>
        <begin position="2"/>
        <end position="221"/>
    </location>
</feature>
<evidence type="ECO:0000256" key="12">
    <source>
        <dbReference type="SAM" id="MobiDB-lite"/>
    </source>
</evidence>
<evidence type="ECO:0000256" key="9">
    <source>
        <dbReference type="ARBA" id="ARBA00049360"/>
    </source>
</evidence>
<evidence type="ECO:0000256" key="3">
    <source>
        <dbReference type="ARBA" id="ARBA00022741"/>
    </source>
</evidence>
<feature type="binding site" evidence="11">
    <location>
        <begin position="320"/>
        <end position="327"/>
    </location>
    <ligand>
        <name>ATP</name>
        <dbReference type="ChEBI" id="CHEBI:30616"/>
        <label>2</label>
    </ligand>
</feature>